<gene>
    <name evidence="1" type="ORF">PSYJA_27846</name>
</gene>
<dbReference type="EMBL" id="AEAH01001261">
    <property type="protein sequence ID" value="EGH32571.1"/>
    <property type="molecule type" value="Genomic_DNA"/>
</dbReference>
<evidence type="ECO:0000313" key="1">
    <source>
        <dbReference type="EMBL" id="EGH32571.1"/>
    </source>
</evidence>
<dbReference type="Proteomes" id="UP000004471">
    <property type="component" value="Unassembled WGS sequence"/>
</dbReference>
<reference evidence="1 2" key="1">
    <citation type="journal article" date="2011" name="PLoS Pathog.">
        <title>Dynamic evolution of pathogenicity revealed by sequencing and comparative genomics of 19 Pseudomonas syringae isolates.</title>
        <authorList>
            <person name="Baltrus D.A."/>
            <person name="Nishimura M.T."/>
            <person name="Romanchuk A."/>
            <person name="Chang J.H."/>
            <person name="Mukhtar M.S."/>
            <person name="Cherkis K."/>
            <person name="Roach J."/>
            <person name="Grant S.R."/>
            <person name="Jones C.D."/>
            <person name="Dangl J.L."/>
        </authorList>
    </citation>
    <scope>NUCLEOTIDE SEQUENCE [LARGE SCALE GENOMIC DNA]</scope>
    <source>
        <strain evidence="2">M301072PT</strain>
    </source>
</reference>
<name>F3FQS9_PSESX</name>
<proteinExistence type="predicted"/>
<sequence>MNLDAICALLPYQTLGAPLAAQSSLKVFQLYTGHASQGPLTAHVGAQQQRDTDDHQQQ</sequence>
<protein>
    <submittedName>
        <fullName evidence="1">Uncharacterized protein</fullName>
    </submittedName>
</protein>
<accession>F3FQS9</accession>
<evidence type="ECO:0000313" key="2">
    <source>
        <dbReference type="Proteomes" id="UP000004471"/>
    </source>
</evidence>
<dbReference type="AlphaFoldDB" id="F3FQS9"/>
<comment type="caution">
    <text evidence="1">The sequence shown here is derived from an EMBL/GenBank/DDBJ whole genome shotgun (WGS) entry which is preliminary data.</text>
</comment>
<organism evidence="1 2">
    <name type="scientific">Pseudomonas syringae pv. japonica str. M301072</name>
    <dbReference type="NCBI Taxonomy" id="629262"/>
    <lineage>
        <taxon>Bacteria</taxon>
        <taxon>Pseudomonadati</taxon>
        <taxon>Pseudomonadota</taxon>
        <taxon>Gammaproteobacteria</taxon>
        <taxon>Pseudomonadales</taxon>
        <taxon>Pseudomonadaceae</taxon>
        <taxon>Pseudomonas</taxon>
        <taxon>Pseudomonas syringae</taxon>
    </lineage>
</organism>
<dbReference type="HOGENOM" id="CLU_2975985_0_0_6"/>